<evidence type="ECO:0000259" key="2">
    <source>
        <dbReference type="Pfam" id="PF01205"/>
    </source>
</evidence>
<dbReference type="InterPro" id="IPR020569">
    <property type="entry name" value="UPF0029_Impact_CS"/>
</dbReference>
<dbReference type="InterPro" id="IPR035647">
    <property type="entry name" value="EFG_III/V"/>
</dbReference>
<accession>A0ABT7JW90</accession>
<dbReference type="SUPFAM" id="SSF54211">
    <property type="entry name" value="Ribosomal protein S5 domain 2-like"/>
    <property type="match status" value="1"/>
</dbReference>
<dbReference type="RefSeq" id="WP_285869748.1">
    <property type="nucleotide sequence ID" value="NZ_JARFYM010000012.1"/>
</dbReference>
<dbReference type="Pfam" id="PF01205">
    <property type="entry name" value="Impact_N"/>
    <property type="match status" value="1"/>
</dbReference>
<dbReference type="InterPro" id="IPR023582">
    <property type="entry name" value="Impact"/>
</dbReference>
<evidence type="ECO:0000313" key="5">
    <source>
        <dbReference type="Proteomes" id="UP001172645"/>
    </source>
</evidence>
<dbReference type="InterPro" id="IPR001498">
    <property type="entry name" value="Impact_N"/>
</dbReference>
<reference evidence="4" key="1">
    <citation type="submission" date="2023-06" db="EMBL/GenBank/DDBJ databases">
        <title>Phylogenetic Diversity of Rhizobium strains.</title>
        <authorList>
            <person name="Moura F.T."/>
            <person name="Helene L.C.F."/>
            <person name="Hungria M."/>
        </authorList>
    </citation>
    <scope>NUCLEOTIDE SEQUENCE</scope>
    <source>
        <strain evidence="4">CCGE526</strain>
    </source>
</reference>
<feature type="domain" description="UPF0029" evidence="3">
    <location>
        <begin position="134"/>
        <end position="189"/>
    </location>
</feature>
<protein>
    <submittedName>
        <fullName evidence="4">YigZ family protein</fullName>
    </submittedName>
</protein>
<dbReference type="EMBL" id="JARFYM010000012">
    <property type="protein sequence ID" value="MDL2400611.1"/>
    <property type="molecule type" value="Genomic_DNA"/>
</dbReference>
<name>A0ABT7JW90_9HYPH</name>
<comment type="similarity">
    <text evidence="1">Belongs to the IMPACT family.</text>
</comment>
<evidence type="ECO:0000313" key="4">
    <source>
        <dbReference type="EMBL" id="MDL2400611.1"/>
    </source>
</evidence>
<evidence type="ECO:0000259" key="3">
    <source>
        <dbReference type="Pfam" id="PF09186"/>
    </source>
</evidence>
<dbReference type="InterPro" id="IPR015269">
    <property type="entry name" value="UPF0029_Impact_C"/>
</dbReference>
<dbReference type="PANTHER" id="PTHR16301">
    <property type="entry name" value="IMPACT-RELATED"/>
    <property type="match status" value="1"/>
</dbReference>
<feature type="domain" description="Impact N-terminal" evidence="2">
    <location>
        <begin position="15"/>
        <end position="116"/>
    </location>
</feature>
<dbReference type="Proteomes" id="UP001172645">
    <property type="component" value="Unassembled WGS sequence"/>
</dbReference>
<dbReference type="Gene3D" id="3.30.230.30">
    <property type="entry name" value="Impact, N-terminal domain"/>
    <property type="match status" value="1"/>
</dbReference>
<dbReference type="PANTHER" id="PTHR16301:SF20">
    <property type="entry name" value="IMPACT FAMILY MEMBER YIGZ"/>
    <property type="match status" value="1"/>
</dbReference>
<gene>
    <name evidence="4" type="ORF">PY649_17020</name>
</gene>
<evidence type="ECO:0000256" key="1">
    <source>
        <dbReference type="ARBA" id="ARBA00007665"/>
    </source>
</evidence>
<dbReference type="InterPro" id="IPR036956">
    <property type="entry name" value="Impact_N_sf"/>
</dbReference>
<dbReference type="PROSITE" id="PS00910">
    <property type="entry name" value="UPF0029"/>
    <property type="match status" value="1"/>
</dbReference>
<organism evidence="4 5">
    <name type="scientific">Rhizobium mayense</name>
    <dbReference type="NCBI Taxonomy" id="1312184"/>
    <lineage>
        <taxon>Bacteria</taxon>
        <taxon>Pseudomonadati</taxon>
        <taxon>Pseudomonadota</taxon>
        <taxon>Alphaproteobacteria</taxon>
        <taxon>Hyphomicrobiales</taxon>
        <taxon>Rhizobiaceae</taxon>
        <taxon>Rhizobium/Agrobacterium group</taxon>
        <taxon>Rhizobium</taxon>
    </lineage>
</organism>
<proteinExistence type="inferred from homology"/>
<keyword evidence="5" id="KW-1185">Reference proteome</keyword>
<dbReference type="InterPro" id="IPR020568">
    <property type="entry name" value="Ribosomal_Su5_D2-typ_SF"/>
</dbReference>
<sequence>MFRLEEQCSFEQIVKKSRFCAVAIPVDSEETAKLALQTIAAATGANHNCWAWRIGQAYRFSDDGEPSGTAGKPILAAIDGQSVDCALLVVSRWFGGMLLGTGGLVRAYGGTAAACLKAAKLTAFTLMIAGQAKIQFGDLALVRARLASLDQVRIVEQRYTDEGCDATIQLPQEDVRAVAQLINDLTNGRSALRLDD</sequence>
<comment type="caution">
    <text evidence="4">The sequence shown here is derived from an EMBL/GenBank/DDBJ whole genome shotgun (WGS) entry which is preliminary data.</text>
</comment>
<dbReference type="SUPFAM" id="SSF54980">
    <property type="entry name" value="EF-G C-terminal domain-like"/>
    <property type="match status" value="1"/>
</dbReference>
<dbReference type="Pfam" id="PF09186">
    <property type="entry name" value="DUF1949"/>
    <property type="match status" value="1"/>
</dbReference>